<organism evidence="1 2">
    <name type="scientific">Deefgea piscis</name>
    <dbReference type="NCBI Taxonomy" id="2739061"/>
    <lineage>
        <taxon>Bacteria</taxon>
        <taxon>Pseudomonadati</taxon>
        <taxon>Pseudomonadota</taxon>
        <taxon>Betaproteobacteria</taxon>
        <taxon>Neisseriales</taxon>
        <taxon>Chitinibacteraceae</taxon>
        <taxon>Deefgea</taxon>
    </lineage>
</organism>
<dbReference type="InterPro" id="IPR016155">
    <property type="entry name" value="Mopterin_synth/thiamin_S_b"/>
</dbReference>
<gene>
    <name evidence="1" type="primary">thiS</name>
    <name evidence="1" type="ORF">HQN60_08825</name>
</gene>
<reference evidence="1 2" key="1">
    <citation type="submission" date="2020-05" db="EMBL/GenBank/DDBJ databases">
        <title>Complete genome sequence of Deefgea sp. D17.</title>
        <authorList>
            <person name="Bae J.-W."/>
            <person name="Han J.E."/>
        </authorList>
    </citation>
    <scope>NUCLEOTIDE SEQUENCE [LARGE SCALE GENOMIC DNA]</scope>
    <source>
        <strain evidence="1 2">D17</strain>
    </source>
</reference>
<evidence type="ECO:0000313" key="1">
    <source>
        <dbReference type="EMBL" id="QKJ66796.1"/>
    </source>
</evidence>
<dbReference type="InterPro" id="IPR010035">
    <property type="entry name" value="Thi_S"/>
</dbReference>
<accession>A0A8G1GZ17</accession>
<dbReference type="InterPro" id="IPR012675">
    <property type="entry name" value="Beta-grasp_dom_sf"/>
</dbReference>
<evidence type="ECO:0000313" key="2">
    <source>
        <dbReference type="Proteomes" id="UP000504844"/>
    </source>
</evidence>
<dbReference type="PANTHER" id="PTHR34472">
    <property type="entry name" value="SULFUR CARRIER PROTEIN THIS"/>
    <property type="match status" value="1"/>
</dbReference>
<sequence length="67" mass="6971">MIQISINGEAKTFPAALNVTELVVALDLLGKRIAIERNGEIIAKSQYAATMLADGDVLEMVVAVGGG</sequence>
<dbReference type="Proteomes" id="UP000504844">
    <property type="component" value="Chromosome"/>
</dbReference>
<dbReference type="Pfam" id="PF02597">
    <property type="entry name" value="ThiS"/>
    <property type="match status" value="1"/>
</dbReference>
<accession>A0A6M8STN6</accession>
<dbReference type="Gene3D" id="3.10.20.30">
    <property type="match status" value="1"/>
</dbReference>
<dbReference type="NCBIfam" id="TIGR01683">
    <property type="entry name" value="thiS"/>
    <property type="match status" value="1"/>
</dbReference>
<proteinExistence type="predicted"/>
<dbReference type="RefSeq" id="WP_173533300.1">
    <property type="nucleotide sequence ID" value="NZ_CP054143.1"/>
</dbReference>
<dbReference type="AlphaFoldDB" id="A0A6M8STN6"/>
<name>A0A6M8STN6_9NEIS</name>
<dbReference type="PANTHER" id="PTHR34472:SF1">
    <property type="entry name" value="SULFUR CARRIER PROTEIN THIS"/>
    <property type="match status" value="1"/>
</dbReference>
<dbReference type="KEGG" id="dee:HQN60_08825"/>
<dbReference type="EMBL" id="CP054143">
    <property type="protein sequence ID" value="QKJ66796.1"/>
    <property type="molecule type" value="Genomic_DNA"/>
</dbReference>
<dbReference type="InterPro" id="IPR003749">
    <property type="entry name" value="ThiS/MoaD-like"/>
</dbReference>
<dbReference type="CDD" id="cd00565">
    <property type="entry name" value="Ubl_ThiS"/>
    <property type="match status" value="1"/>
</dbReference>
<keyword evidence="2" id="KW-1185">Reference proteome</keyword>
<dbReference type="SUPFAM" id="SSF54285">
    <property type="entry name" value="MoaD/ThiS"/>
    <property type="match status" value="1"/>
</dbReference>
<protein>
    <submittedName>
        <fullName evidence="1">Sulfur carrier protein ThiS</fullName>
    </submittedName>
</protein>